<dbReference type="AlphaFoldDB" id="A0A804HKA0"/>
<dbReference type="GeneTree" id="ENSGT00940000156301"/>
<reference evidence="1" key="4">
    <citation type="submission" date="2025-05" db="UniProtKB">
        <authorList>
            <consortium name="Ensembl"/>
        </authorList>
    </citation>
    <scope>IDENTIFICATION</scope>
</reference>
<dbReference type="Ensembl" id="ENST00000682270.1">
    <property type="protein sequence ID" value="ENSP00000507298.1"/>
    <property type="gene ID" value="ENSG00000118473.23"/>
</dbReference>
<dbReference type="EMBL" id="AL354978">
    <property type="status" value="NOT_ANNOTATED_CDS"/>
    <property type="molecule type" value="Genomic_DNA"/>
</dbReference>
<dbReference type="Bgee" id="ENSG00000118473">
    <property type="expression patterns" value="Expressed in stromal cell of endometrium and 131 other cell types or tissues"/>
</dbReference>
<organism evidence="1 2">
    <name type="scientific">Homo sapiens</name>
    <name type="common">Human</name>
    <dbReference type="NCBI Taxonomy" id="9606"/>
    <lineage>
        <taxon>Eukaryota</taxon>
        <taxon>Metazoa</taxon>
        <taxon>Chordata</taxon>
        <taxon>Craniata</taxon>
        <taxon>Vertebrata</taxon>
        <taxon>Euteleostomi</taxon>
        <taxon>Mammalia</taxon>
        <taxon>Eutheria</taxon>
        <taxon>Euarchontoglires</taxon>
        <taxon>Primates</taxon>
        <taxon>Haplorrhini</taxon>
        <taxon>Catarrhini</taxon>
        <taxon>Hominidae</taxon>
        <taxon>Homo</taxon>
    </lineage>
</organism>
<evidence type="ECO:0000313" key="1">
    <source>
        <dbReference type="Ensembl" id="ENSP00000507840.1"/>
    </source>
</evidence>
<dbReference type="OrthoDB" id="5593455at2759"/>
<reference evidence="1" key="1">
    <citation type="journal article" date="2001" name="Nature">
        <title>Initial sequencing and analysis of the human genome.</title>
        <authorList>
            <consortium name="International Human Genome Sequencing Consortium"/>
            <person name="Lander E.S."/>
            <person name="Linton L.M."/>
            <person name="Birren B."/>
            <person name="Nusbaum C."/>
            <person name="Zody M.C."/>
            <person name="Baldwin J."/>
            <person name="Devon K."/>
            <person name="Dewar K."/>
            <person name="Doyle M."/>
            <person name="FitzHugh W."/>
            <person name="Funke R."/>
            <person name="Gage D."/>
            <person name="Harris K."/>
            <person name="Heaford A."/>
            <person name="Howland J."/>
            <person name="Kann L."/>
            <person name="Lehoczky J."/>
            <person name="LeVine R."/>
            <person name="McEwan P."/>
            <person name="McKernan K."/>
            <person name="Meldrim J."/>
            <person name="Mesirov J.P."/>
            <person name="Miranda C."/>
            <person name="Morris W."/>
            <person name="Naylor J."/>
            <person name="Raymond C."/>
            <person name="Rosetti M."/>
            <person name="Santos R."/>
            <person name="Sheridan A."/>
            <person name="Sougnez C."/>
            <person name="Stange-Thomann N."/>
            <person name="Stojanovic N."/>
            <person name="Subramanian A."/>
            <person name="Wyman D."/>
            <person name="Rogers J."/>
            <person name="Sulston J."/>
            <person name="Ainscough R."/>
            <person name="Beck S."/>
            <person name="Bentley D."/>
            <person name="Burton J."/>
            <person name="Clee C."/>
            <person name="Carter N."/>
            <person name="Coulson A."/>
            <person name="Deadman R."/>
            <person name="Deloukas P."/>
            <person name="Dunham A."/>
            <person name="Dunham I."/>
            <person name="Durbin R."/>
            <person name="French L."/>
            <person name="Grafham D."/>
            <person name="Gregory S."/>
            <person name="Hubbard T."/>
            <person name="Humphray S."/>
            <person name="Hunt A."/>
            <person name="Jones M."/>
            <person name="Lloyd C."/>
            <person name="McMurray A."/>
            <person name="Matthews L."/>
            <person name="Mercer S."/>
            <person name="Milne S."/>
            <person name="Mullikin J.C."/>
            <person name="Mungall A."/>
            <person name="Plumb R."/>
            <person name="Ross M."/>
            <person name="Shownkeen R."/>
            <person name="Sims S."/>
            <person name="Waterston R.H."/>
            <person name="Wilson R.K."/>
            <person name="Hillier L.W."/>
            <person name="McPherson J.D."/>
            <person name="Marra M.A."/>
            <person name="Mardis E.R."/>
            <person name="Fulton L.A."/>
            <person name="Chinwalla A.T."/>
            <person name="Pepin K.H."/>
            <person name="Gish W.R."/>
            <person name="Chissoe S.L."/>
            <person name="Wendl M.C."/>
            <person name="Delehaunty K.D."/>
            <person name="Miner T.L."/>
            <person name="Delehaunty A."/>
            <person name="Kramer J.B."/>
            <person name="Cook L.L."/>
            <person name="Fulton R.S."/>
            <person name="Johnson D.L."/>
            <person name="Minx P.J."/>
            <person name="Clifton S.W."/>
            <person name="Hawkins T."/>
            <person name="Branscomb E."/>
            <person name="Predki P."/>
            <person name="Richardson P."/>
            <person name="Wenning S."/>
            <person name="Slezak T."/>
            <person name="Doggett N."/>
            <person name="Cheng J.F."/>
            <person name="Olsen A."/>
            <person name="Lucas S."/>
            <person name="Elkin C."/>
            <person name="Uberbacher E."/>
            <person name="Frazier M."/>
            <person name="Gibbs R.A."/>
            <person name="Muzny D.M."/>
            <person name="Scherer S.E."/>
            <person name="Bouck J.B."/>
            <person name="Sodergren E.J."/>
            <person name="Worley K.C."/>
            <person name="Rives C.M."/>
            <person name="Gorrell J.H."/>
            <person name="Metzker M.L."/>
            <person name="Naylor S.L."/>
            <person name="Kucherlapati R.S."/>
            <person name="Nelson D.L."/>
            <person name="Weinstock G.M."/>
            <person name="Sakaki Y."/>
            <person name="Fujiyama A."/>
            <person name="Hattori M."/>
            <person name="Yada T."/>
            <person name="Toyoda A."/>
            <person name="Itoh T."/>
            <person name="Kawagoe C."/>
            <person name="Watanabe H."/>
            <person name="Totoki Y."/>
            <person name="Taylor T."/>
            <person name="Weissenbach J."/>
            <person name="Heilig R."/>
            <person name="Saurin W."/>
            <person name="Artiguenave F."/>
            <person name="Brottier P."/>
            <person name="Bruls T."/>
            <person name="Pelletier E."/>
            <person name="Robert C."/>
            <person name="Wincker P."/>
            <person name="Smith D.R."/>
            <person name="Doucette-Stamm L."/>
            <person name="Rubenfield M."/>
            <person name="Weinstock K."/>
            <person name="Lee H.M."/>
            <person name="Dubois J."/>
            <person name="Rosenthal A."/>
            <person name="Platzer M."/>
            <person name="Nyakatura G."/>
            <person name="Taudien S."/>
            <person name="Rump A."/>
            <person name="Yang H."/>
            <person name="Yu J."/>
            <person name="Wang J."/>
            <person name="Huang G."/>
            <person name="Gu J."/>
            <person name="Hood L."/>
            <person name="Rowen L."/>
            <person name="Madan A."/>
            <person name="Qin S."/>
            <person name="Davis R.W."/>
            <person name="Federspiel N.A."/>
            <person name="Abola A.P."/>
            <person name="Proctor M.J."/>
            <person name="Myers R.M."/>
            <person name="Schmutz J."/>
            <person name="Dickson M."/>
            <person name="Grimwood J."/>
            <person name="Cox D.R."/>
            <person name="Olson M.V."/>
            <person name="Kaul R."/>
            <person name="Raymond C."/>
            <person name="Shimizu N."/>
            <person name="Kawasaki K."/>
            <person name="Minoshima S."/>
            <person name="Evans G.A."/>
            <person name="Athanasiou M."/>
            <person name="Schultz R."/>
            <person name="Roe B.A."/>
            <person name="Chen F."/>
            <person name="Pan H."/>
            <person name="Ramser J."/>
            <person name="Lehrach H."/>
            <person name="Reinhardt R."/>
            <person name="McCombie W.R."/>
            <person name="de la Bastide M."/>
            <person name="Dedhia N."/>
            <person name="Blocker H."/>
            <person name="Hornischer K."/>
            <person name="Nordsiek G."/>
            <person name="Agarwala R."/>
            <person name="Aravind L."/>
            <person name="Bailey J.A."/>
            <person name="Bateman A."/>
            <person name="Batzoglou S."/>
            <person name="Birney E."/>
            <person name="Bork P."/>
            <person name="Brown D.G."/>
            <person name="Burge C.B."/>
            <person name="Cerutti L."/>
            <person name="Chen H.C."/>
            <person name="Church D."/>
            <person name="Clamp M."/>
            <person name="Copley R.R."/>
            <person name="Doerks T."/>
            <person name="Eddy S.R."/>
            <person name="Eichler E.E."/>
            <person name="Furey T.S."/>
            <person name="Galagan J."/>
            <person name="Gilbert J.G."/>
            <person name="Harmon C."/>
            <person name="Hayashizaki Y."/>
            <person name="Haussler D."/>
            <person name="Hermjakob H."/>
            <person name="Hokamp K."/>
            <person name="Jang W."/>
            <person name="Johnson L.S."/>
            <person name="Jones T.A."/>
            <person name="Kasif S."/>
            <person name="Kaspryzk A."/>
            <person name="Kennedy S."/>
            <person name="Kent W.J."/>
            <person name="Kitts P."/>
            <person name="Koonin E.V."/>
            <person name="Korf I."/>
            <person name="Kulp D."/>
            <person name="Lancet D."/>
            <person name="Lowe T.M."/>
            <person name="McLysaght A."/>
            <person name="Mikkelsen T."/>
            <person name="Moran J.V."/>
            <person name="Mulder N."/>
            <person name="Pollara V.J."/>
            <person name="Ponting C.P."/>
            <person name="Schuler G."/>
            <person name="Schultz J."/>
            <person name="Slater G."/>
            <person name="Smit A.F."/>
            <person name="Stupka E."/>
            <person name="Szustakowski J."/>
            <person name="Thierry-Mieg D."/>
            <person name="Thierry-Mieg J."/>
            <person name="Wagner L."/>
            <person name="Wallis J."/>
            <person name="Wheeler R."/>
            <person name="Williams A."/>
            <person name="Wolf Y.I."/>
            <person name="Wolfe K.H."/>
            <person name="Yang S.P."/>
            <person name="Yeh R.F."/>
            <person name="Collins F."/>
            <person name="Guyer M.S."/>
            <person name="Peterson J."/>
            <person name="Felsenfeld A."/>
            <person name="Wetterstrand K.A."/>
            <person name="Patrinos A."/>
            <person name="Morgan M.J."/>
            <person name="de Jong P."/>
            <person name="Catanese J.J."/>
            <person name="Osoegawa K."/>
            <person name="Shizuya H."/>
            <person name="Choi S."/>
            <person name="Chen Y.J."/>
        </authorList>
    </citation>
    <scope>NUCLEOTIDE SEQUENCE [LARGE SCALE GENOMIC DNA]</scope>
</reference>
<dbReference type="OpenTargets" id="ENSG00000118473"/>
<dbReference type="Ensembl" id="ENST00000683207.1">
    <property type="protein sequence ID" value="ENSP00000507840.1"/>
    <property type="gene ID" value="ENSG00000118473.23"/>
</dbReference>
<dbReference type="EMBL" id="KF495974">
    <property type="status" value="NOT_ANNOTATED_CDS"/>
    <property type="molecule type" value="Genomic_DNA"/>
</dbReference>
<protein>
    <submittedName>
        <fullName evidence="1">SH3GL interacting endocytic adaptor 1</fullName>
    </submittedName>
</protein>
<dbReference type="HGNC" id="HGNC:25412">
    <property type="gene designation" value="SGIP1"/>
</dbReference>
<name>A0A804HKA0_HUMAN</name>
<keyword evidence="2" id="KW-1185">Reference proteome</keyword>
<dbReference type="EMBL" id="AL391820">
    <property type="status" value="NOT_ANNOTATED_CDS"/>
    <property type="molecule type" value="Genomic_DNA"/>
</dbReference>
<gene>
    <name evidence="1" type="primary">SGIP1</name>
</gene>
<evidence type="ECO:0000313" key="2">
    <source>
        <dbReference type="Proteomes" id="UP000005640"/>
    </source>
</evidence>
<dbReference type="Proteomes" id="UP000005640">
    <property type="component" value="Chromosome 1"/>
</dbReference>
<reference evidence="1" key="2">
    <citation type="journal article" date="2004" name="Nature">
        <title>Finishing the euchromatic sequence of the human genome.</title>
        <authorList>
            <consortium name="International Human Genome Sequencing Consortium"/>
        </authorList>
    </citation>
    <scope>NUCLEOTIDE SEQUENCE [LARGE SCALE GENOMIC DNA]</scope>
</reference>
<dbReference type="EMBL" id="AL356913">
    <property type="status" value="NOT_ANNOTATED_CDS"/>
    <property type="molecule type" value="Genomic_DNA"/>
</dbReference>
<dbReference type="EMBL" id="AL139147">
    <property type="status" value="NOT_ANNOTATED_CDS"/>
    <property type="molecule type" value="Genomic_DNA"/>
</dbReference>
<proteinExistence type="predicted"/>
<sequence length="55" mass="6282">MMEGCTRSTAPASSEDLRLLPLLAEDEMKPVCAEVTWIEKTYKEGLWNTEERKGH</sequence>
<accession>A0A804HKA0</accession>
<reference evidence="1 2" key="3">
    <citation type="journal article" date="2006" name="Nature">
        <title>The DNA sequence and biological annotation of human chromosome 1.</title>
        <authorList>
            <person name="Gregory S.G."/>
            <person name="Barlow K.F."/>
            <person name="McLay K.E."/>
            <person name="Kaul R."/>
            <person name="Swarbreck D."/>
            <person name="Dunham A."/>
            <person name="Scott C.E."/>
            <person name="Howe K.L."/>
            <person name="Woodfine K."/>
            <person name="Spencer C.C."/>
            <person name="Jones M.C."/>
            <person name="Gillson C."/>
            <person name="Searle S."/>
            <person name="Zhou Y."/>
            <person name="Kokocinski F."/>
            <person name="McDonald L."/>
            <person name="Evans R."/>
            <person name="Phillips K."/>
            <person name="Atkinson A."/>
            <person name="Cooper R."/>
            <person name="Jones C."/>
            <person name="Hall R.E."/>
            <person name="Andrews T.D."/>
            <person name="Lloyd C."/>
            <person name="Ainscough R."/>
            <person name="Almeida J.P."/>
            <person name="Ambrose K.D."/>
            <person name="Anderson F."/>
            <person name="Andrew R.W."/>
            <person name="Ashwell R.I."/>
            <person name="Aubin K."/>
            <person name="Babbage A.K."/>
            <person name="Bagguley C.L."/>
            <person name="Bailey J."/>
            <person name="Beasley H."/>
            <person name="Bethel G."/>
            <person name="Bird C.P."/>
            <person name="Bray-Allen S."/>
            <person name="Brown J.Y."/>
            <person name="Brown A.J."/>
            <person name="Buckley D."/>
            <person name="Burton J."/>
            <person name="Bye J."/>
            <person name="Carder C."/>
            <person name="Chapman J.C."/>
            <person name="Clark S.Y."/>
            <person name="Clarke G."/>
            <person name="Clee C."/>
            <person name="Cobley V."/>
            <person name="Collier R.E."/>
            <person name="Corby N."/>
            <person name="Coville G.J."/>
            <person name="Davies J."/>
            <person name="Deadman R."/>
            <person name="Dunn M."/>
            <person name="Earthrowl M."/>
            <person name="Ellington A.G."/>
            <person name="Errington H."/>
            <person name="Frankish A."/>
            <person name="Frankland J."/>
            <person name="French L."/>
            <person name="Garner P."/>
            <person name="Garnett J."/>
            <person name="Gay L."/>
            <person name="Ghori M.R."/>
            <person name="Gibson R."/>
            <person name="Gilby L.M."/>
            <person name="Gillett W."/>
            <person name="Glithero R.J."/>
            <person name="Grafham D.V."/>
            <person name="Griffiths C."/>
            <person name="Griffiths-Jones S."/>
            <person name="Grocock R."/>
            <person name="Hammond S."/>
            <person name="Harrison E.S."/>
            <person name="Hart E."/>
            <person name="Haugen E."/>
            <person name="Heath P.D."/>
            <person name="Holmes S."/>
            <person name="Holt K."/>
            <person name="Howden P.J."/>
            <person name="Hunt A.R."/>
            <person name="Hunt S.E."/>
            <person name="Hunter G."/>
            <person name="Isherwood J."/>
            <person name="James R."/>
            <person name="Johnson C."/>
            <person name="Johnson D."/>
            <person name="Joy A."/>
            <person name="Kay M."/>
            <person name="Kershaw J.K."/>
            <person name="Kibukawa M."/>
            <person name="Kimberley A.M."/>
            <person name="King A."/>
            <person name="Knights A.J."/>
            <person name="Lad H."/>
            <person name="Laird G."/>
            <person name="Lawlor S."/>
            <person name="Leongamornlert D.A."/>
            <person name="Lloyd D.M."/>
            <person name="Loveland J."/>
            <person name="Lovell J."/>
            <person name="Lush M.J."/>
            <person name="Lyne R."/>
            <person name="Martin S."/>
            <person name="Mashreghi-Mohammadi M."/>
            <person name="Matthews L."/>
            <person name="Matthews N.S."/>
            <person name="McLaren S."/>
            <person name="Milne S."/>
            <person name="Mistry S."/>
            <person name="Moore M.J."/>
            <person name="Nickerson T."/>
            <person name="O'Dell C.N."/>
            <person name="Oliver K."/>
            <person name="Palmeiri A."/>
            <person name="Palmer S.A."/>
            <person name="Parker A."/>
            <person name="Patel D."/>
            <person name="Pearce A.V."/>
            <person name="Peck A.I."/>
            <person name="Pelan S."/>
            <person name="Phelps K."/>
            <person name="Phillimore B.J."/>
            <person name="Plumb R."/>
            <person name="Rajan J."/>
            <person name="Raymond C."/>
            <person name="Rouse G."/>
            <person name="Saenphimmachak C."/>
            <person name="Sehra H.K."/>
            <person name="Sheridan E."/>
            <person name="Shownkeen R."/>
            <person name="Sims S."/>
            <person name="Skuce C.D."/>
            <person name="Smith M."/>
            <person name="Steward C."/>
            <person name="Subramanian S."/>
            <person name="Sycamore N."/>
            <person name="Tracey A."/>
            <person name="Tromans A."/>
            <person name="Van Helmond Z."/>
            <person name="Wall M."/>
            <person name="Wallis J.M."/>
            <person name="White S."/>
            <person name="Whitehead S.L."/>
            <person name="Wilkinson J.E."/>
            <person name="Willey D.L."/>
            <person name="Williams H."/>
            <person name="Wilming L."/>
            <person name="Wray P.W."/>
            <person name="Wu Z."/>
            <person name="Coulson A."/>
            <person name="Vaudin M."/>
            <person name="Sulston J.E."/>
            <person name="Durbin R."/>
            <person name="Hubbard T."/>
            <person name="Wooster R."/>
            <person name="Dunham I."/>
            <person name="Carter N.P."/>
            <person name="McVean G."/>
            <person name="Ross M.T."/>
            <person name="Harrow J."/>
            <person name="Olson M.V."/>
            <person name="Beck S."/>
            <person name="Rogers J."/>
            <person name="Bentley D.R."/>
            <person name="Banerjee R."/>
            <person name="Bryant S.P."/>
            <person name="Burford D.C."/>
            <person name="Burrill W.D."/>
            <person name="Clegg S.M."/>
            <person name="Dhami P."/>
            <person name="Dovey O."/>
            <person name="Faulkner L.M."/>
            <person name="Gribble S.M."/>
            <person name="Langford C.F."/>
            <person name="Pandian R.D."/>
            <person name="Porter K.M."/>
            <person name="Prigmore E."/>
        </authorList>
    </citation>
    <scope>NUCLEOTIDE SEQUENCE [LARGE SCALE GENOMIC DNA]</scope>
</reference>